<keyword evidence="3" id="KW-0807">Transducer</keyword>
<evidence type="ECO:0000256" key="2">
    <source>
        <dbReference type="ARBA" id="ARBA00029447"/>
    </source>
</evidence>
<gene>
    <name evidence="9" type="ordered locus">A2cp1_2489</name>
</gene>
<keyword evidence="6" id="KW-0812">Transmembrane</keyword>
<dbReference type="HOGENOM" id="CLU_000445_107_16_7"/>
<dbReference type="InterPro" id="IPR051310">
    <property type="entry name" value="MCP_chemotaxis"/>
</dbReference>
<dbReference type="Proteomes" id="UP000007089">
    <property type="component" value="Chromosome"/>
</dbReference>
<dbReference type="KEGG" id="acp:A2cp1_2489"/>
<dbReference type="Pfam" id="PF12729">
    <property type="entry name" value="4HB_MCP_1"/>
    <property type="match status" value="1"/>
</dbReference>
<dbReference type="Gene3D" id="1.10.287.950">
    <property type="entry name" value="Methyl-accepting chemotaxis protein"/>
    <property type="match status" value="1"/>
</dbReference>
<dbReference type="CDD" id="cd19411">
    <property type="entry name" value="MCP2201-like_sensor"/>
    <property type="match status" value="1"/>
</dbReference>
<dbReference type="PANTHER" id="PTHR43531">
    <property type="entry name" value="PROTEIN ICFG"/>
    <property type="match status" value="1"/>
</dbReference>
<feature type="domain" description="Methyl-accepting transducer" evidence="7">
    <location>
        <begin position="271"/>
        <end position="486"/>
    </location>
</feature>
<dbReference type="SMART" id="SM00283">
    <property type="entry name" value="MA"/>
    <property type="match status" value="1"/>
</dbReference>
<dbReference type="InterPro" id="IPR024478">
    <property type="entry name" value="HlyB_4HB_MCP"/>
</dbReference>
<proteinExistence type="inferred from homology"/>
<feature type="domain" description="HAMP" evidence="8">
    <location>
        <begin position="214"/>
        <end position="266"/>
    </location>
</feature>
<keyword evidence="6" id="KW-0472">Membrane</keyword>
<dbReference type="SUPFAM" id="SSF58104">
    <property type="entry name" value="Methyl-accepting chemotaxis protein (MCP) signaling domain"/>
    <property type="match status" value="1"/>
</dbReference>
<dbReference type="Pfam" id="PF00672">
    <property type="entry name" value="HAMP"/>
    <property type="match status" value="1"/>
</dbReference>
<evidence type="ECO:0000259" key="7">
    <source>
        <dbReference type="PROSITE" id="PS50111"/>
    </source>
</evidence>
<dbReference type="Pfam" id="PF00015">
    <property type="entry name" value="MCPsignal"/>
    <property type="match status" value="1"/>
</dbReference>
<dbReference type="GO" id="GO:0006935">
    <property type="term" value="P:chemotaxis"/>
    <property type="evidence" value="ECO:0007669"/>
    <property type="project" value="UniProtKB-KW"/>
</dbReference>
<keyword evidence="1" id="KW-0145">Chemotaxis</keyword>
<dbReference type="InterPro" id="IPR003660">
    <property type="entry name" value="HAMP_dom"/>
</dbReference>
<evidence type="ECO:0000256" key="4">
    <source>
        <dbReference type="SAM" id="Coils"/>
    </source>
</evidence>
<feature type="region of interest" description="Disordered" evidence="5">
    <location>
        <begin position="286"/>
        <end position="306"/>
    </location>
</feature>
<dbReference type="SMART" id="SM00304">
    <property type="entry name" value="HAMP"/>
    <property type="match status" value="1"/>
</dbReference>
<evidence type="ECO:0000256" key="1">
    <source>
        <dbReference type="ARBA" id="ARBA00022500"/>
    </source>
</evidence>
<reference evidence="9" key="1">
    <citation type="submission" date="2009-01" db="EMBL/GenBank/DDBJ databases">
        <title>Complete sequence of Anaeromyxobacter dehalogenans 2CP-1.</title>
        <authorList>
            <consortium name="US DOE Joint Genome Institute"/>
            <person name="Lucas S."/>
            <person name="Copeland A."/>
            <person name="Lapidus A."/>
            <person name="Glavina del Rio T."/>
            <person name="Dalin E."/>
            <person name="Tice H."/>
            <person name="Bruce D."/>
            <person name="Goodwin L."/>
            <person name="Pitluck S."/>
            <person name="Saunders E."/>
            <person name="Brettin T."/>
            <person name="Detter J.C."/>
            <person name="Han C."/>
            <person name="Larimer F."/>
            <person name="Land M."/>
            <person name="Hauser L."/>
            <person name="Kyrpides N."/>
            <person name="Ovchinnikova G."/>
            <person name="Beliaev A.S."/>
            <person name="Richardson P."/>
        </authorList>
    </citation>
    <scope>NUCLEOTIDE SEQUENCE</scope>
    <source>
        <strain evidence="9">2CP-1</strain>
    </source>
</reference>
<evidence type="ECO:0000259" key="8">
    <source>
        <dbReference type="PROSITE" id="PS50885"/>
    </source>
</evidence>
<dbReference type="RefSeq" id="WP_012633623.1">
    <property type="nucleotide sequence ID" value="NC_011891.1"/>
</dbReference>
<dbReference type="AlphaFoldDB" id="B8JC87"/>
<comment type="similarity">
    <text evidence="2">Belongs to the methyl-accepting chemotaxis (MCP) protein family.</text>
</comment>
<dbReference type="PANTHER" id="PTHR43531:SF11">
    <property type="entry name" value="METHYL-ACCEPTING CHEMOTAXIS PROTEIN 3"/>
    <property type="match status" value="1"/>
</dbReference>
<feature type="region of interest" description="Disordered" evidence="5">
    <location>
        <begin position="506"/>
        <end position="529"/>
    </location>
</feature>
<sequence length="529" mass="55784">MVRNWKISTRLTAAFAGLIATAVAVGAMGVSRMEVQSRALERLVSQRYELVERAGVCVQTTESSTRASWQQFLFAGIYTPAQMDGLRAILAKNKRECSAAIAWLEGALTTPEERDLYRRVGELRGPYQATRDEVAKAFADGRREEAAALFQRELMPRLEAYRQGWMDLVALEKRYMIETVEQEAERTRVARLGIAGITAFALLLAAGVAFVIARSIVQPLAGVAGVASRIADGDLTARIAPHGRDEIATLEDAMRGMTERLAGVLGEVRGGADALASAAGQVSATSQALSQGTGEQSASVEETTASLEEMSASIDTNSRNGREAERIAAAGAVDAEACGRAAAEAAEAMRAIVERIGIVEEIAYQTNLLALNAAIEAARAGEQGRGFAVVAAEVRKLAVRSQTASAEIGGLASRSMESAARSGELLNALVPTIQRTAALVQAVAAAGQEQAAGVAQINGAMRRVDDVAQRNASASEELASTAEELSTQAEALQALVAVFRLDGTGARPAARAEPPRQQPARPLLAATSR</sequence>
<keyword evidence="10" id="KW-1185">Reference proteome</keyword>
<dbReference type="InterPro" id="IPR004089">
    <property type="entry name" value="MCPsignal_dom"/>
</dbReference>
<name>B8JC87_ANAD2</name>
<keyword evidence="4" id="KW-0175">Coiled coil</keyword>
<protein>
    <submittedName>
        <fullName evidence="9">Methyl-accepting chemotaxis sensory transducer</fullName>
    </submittedName>
</protein>
<feature type="transmembrane region" description="Helical" evidence="6">
    <location>
        <begin position="192"/>
        <end position="213"/>
    </location>
</feature>
<dbReference type="GO" id="GO:0005886">
    <property type="term" value="C:plasma membrane"/>
    <property type="evidence" value="ECO:0007669"/>
    <property type="project" value="TreeGrafter"/>
</dbReference>
<evidence type="ECO:0000256" key="5">
    <source>
        <dbReference type="SAM" id="MobiDB-lite"/>
    </source>
</evidence>
<feature type="compositionally biased region" description="Low complexity" evidence="5">
    <location>
        <begin position="518"/>
        <end position="529"/>
    </location>
</feature>
<dbReference type="InterPro" id="IPR004090">
    <property type="entry name" value="Chemotax_Me-accpt_rcpt"/>
</dbReference>
<dbReference type="PROSITE" id="PS50111">
    <property type="entry name" value="CHEMOTAXIS_TRANSDUC_2"/>
    <property type="match status" value="1"/>
</dbReference>
<dbReference type="PRINTS" id="PR00260">
    <property type="entry name" value="CHEMTRNSDUCR"/>
</dbReference>
<dbReference type="EMBL" id="CP001359">
    <property type="protein sequence ID" value="ACL65827.1"/>
    <property type="molecule type" value="Genomic_DNA"/>
</dbReference>
<evidence type="ECO:0000256" key="3">
    <source>
        <dbReference type="PROSITE-ProRule" id="PRU00284"/>
    </source>
</evidence>
<dbReference type="GO" id="GO:0007165">
    <property type="term" value="P:signal transduction"/>
    <property type="evidence" value="ECO:0007669"/>
    <property type="project" value="UniProtKB-KW"/>
</dbReference>
<dbReference type="PROSITE" id="PS50885">
    <property type="entry name" value="HAMP"/>
    <property type="match status" value="1"/>
</dbReference>
<dbReference type="CDD" id="cd06225">
    <property type="entry name" value="HAMP"/>
    <property type="match status" value="1"/>
</dbReference>
<accession>B8JC87</accession>
<keyword evidence="6" id="KW-1133">Transmembrane helix</keyword>
<evidence type="ECO:0000313" key="9">
    <source>
        <dbReference type="EMBL" id="ACL65827.1"/>
    </source>
</evidence>
<evidence type="ECO:0000313" key="10">
    <source>
        <dbReference type="Proteomes" id="UP000007089"/>
    </source>
</evidence>
<feature type="coiled-coil region" evidence="4">
    <location>
        <begin position="464"/>
        <end position="495"/>
    </location>
</feature>
<dbReference type="InterPro" id="IPR047347">
    <property type="entry name" value="YvaQ-like_sensor"/>
</dbReference>
<organism evidence="9 10">
    <name type="scientific">Anaeromyxobacter dehalogenans (strain ATCC BAA-258 / DSM 21875 / 2CP-1)</name>
    <dbReference type="NCBI Taxonomy" id="455488"/>
    <lineage>
        <taxon>Bacteria</taxon>
        <taxon>Pseudomonadati</taxon>
        <taxon>Myxococcota</taxon>
        <taxon>Myxococcia</taxon>
        <taxon>Myxococcales</taxon>
        <taxon>Cystobacterineae</taxon>
        <taxon>Anaeromyxobacteraceae</taxon>
        <taxon>Anaeromyxobacter</taxon>
    </lineage>
</organism>
<dbReference type="GO" id="GO:0004888">
    <property type="term" value="F:transmembrane signaling receptor activity"/>
    <property type="evidence" value="ECO:0007669"/>
    <property type="project" value="InterPro"/>
</dbReference>
<evidence type="ECO:0000256" key="6">
    <source>
        <dbReference type="SAM" id="Phobius"/>
    </source>
</evidence>